<organism evidence="8 9">
    <name type="scientific">Candidatus Iainarchaeum sp</name>
    <dbReference type="NCBI Taxonomy" id="3101447"/>
    <lineage>
        <taxon>Archaea</taxon>
        <taxon>Candidatus Iainarchaeota</taxon>
        <taxon>Candidatus Iainarchaeia</taxon>
        <taxon>Candidatus Iainarchaeales</taxon>
        <taxon>Candidatus Iainarchaeaceae</taxon>
        <taxon>Candidatus Iainarchaeum</taxon>
    </lineage>
</organism>
<dbReference type="Pfam" id="PF00406">
    <property type="entry name" value="ADK"/>
    <property type="match status" value="1"/>
</dbReference>
<feature type="domain" description="Adenylate kinase active site lid" evidence="7">
    <location>
        <begin position="132"/>
        <end position="167"/>
    </location>
</feature>
<dbReference type="AlphaFoldDB" id="A0A7K4BZE5"/>
<keyword evidence="4 6" id="KW-0067">ATP-binding</keyword>
<evidence type="ECO:0000259" key="7">
    <source>
        <dbReference type="Pfam" id="PF05191"/>
    </source>
</evidence>
<dbReference type="Pfam" id="PF05191">
    <property type="entry name" value="ADK_lid"/>
    <property type="match status" value="1"/>
</dbReference>
<comment type="caution">
    <text evidence="8">The sequence shown here is derived from an EMBL/GenBank/DDBJ whole genome shotgun (WGS) entry which is preliminary data.</text>
</comment>
<feature type="binding site" evidence="4">
    <location>
        <begin position="90"/>
        <end position="93"/>
    </location>
    <ligand>
        <name>AMP</name>
        <dbReference type="ChEBI" id="CHEBI:456215"/>
    </ligand>
</feature>
<feature type="binding site" evidence="4">
    <location>
        <begin position="141"/>
        <end position="142"/>
    </location>
    <ligand>
        <name>ATP</name>
        <dbReference type="ChEBI" id="CHEBI:30616"/>
    </ligand>
</feature>
<evidence type="ECO:0000256" key="4">
    <source>
        <dbReference type="HAMAP-Rule" id="MF_00235"/>
    </source>
</evidence>
<comment type="domain">
    <text evidence="4">Consists of three domains, a large central CORE domain and two small peripheral domains, NMPbind and LID, which undergo movements during catalysis. The LID domain closes over the site of phosphoryl transfer upon ATP binding. Assembling and dissambling the active center during each catalytic cycle provides an effective means to prevent ATP hydrolysis. Some bacteria have evolved a zinc-coordinating structure that stabilizes the LID domain.</text>
</comment>
<protein>
    <recommendedName>
        <fullName evidence="4 6">Adenylate kinase</fullName>
        <shortName evidence="4">AK</shortName>
        <ecNumber evidence="4 6">2.7.4.3</ecNumber>
    </recommendedName>
    <alternativeName>
        <fullName evidence="4">ATP-AMP transphosphorylase</fullName>
    </alternativeName>
    <alternativeName>
        <fullName evidence="4">ATP:AMP phosphotransferase</fullName>
    </alternativeName>
    <alternativeName>
        <fullName evidence="4">Adenylate monophosphate kinase</fullName>
    </alternativeName>
</protein>
<dbReference type="UniPathway" id="UPA00588">
    <property type="reaction ID" value="UER00649"/>
</dbReference>
<keyword evidence="2 4" id="KW-0547">Nucleotide-binding</keyword>
<evidence type="ECO:0000256" key="3">
    <source>
        <dbReference type="ARBA" id="ARBA00022777"/>
    </source>
</evidence>
<dbReference type="SUPFAM" id="SSF52540">
    <property type="entry name" value="P-loop containing nucleoside triphosphate hydrolases"/>
    <property type="match status" value="1"/>
</dbReference>
<feature type="binding site" evidence="4">
    <location>
        <position position="176"/>
    </location>
    <ligand>
        <name>AMP</name>
        <dbReference type="ChEBI" id="CHEBI:456215"/>
    </ligand>
</feature>
<feature type="binding site" evidence="4">
    <location>
        <position position="135"/>
    </location>
    <ligand>
        <name>Zn(2+)</name>
        <dbReference type="ChEBI" id="CHEBI:29105"/>
        <note>structural</note>
    </ligand>
</feature>
<keyword evidence="4" id="KW-0862">Zinc</keyword>
<feature type="binding site" evidence="4">
    <location>
        <position position="138"/>
    </location>
    <ligand>
        <name>Zn(2+)</name>
        <dbReference type="ChEBI" id="CHEBI:29105"/>
        <note>structural</note>
    </ligand>
</feature>
<dbReference type="FunFam" id="3.40.50.300:FF:000106">
    <property type="entry name" value="Adenylate kinase mitochondrial"/>
    <property type="match status" value="1"/>
</dbReference>
<comment type="similarity">
    <text evidence="4 5">Belongs to the adenylate kinase family.</text>
</comment>
<feature type="binding site" evidence="4">
    <location>
        <begin position="12"/>
        <end position="17"/>
    </location>
    <ligand>
        <name>ATP</name>
        <dbReference type="ChEBI" id="CHEBI:30616"/>
    </ligand>
</feature>
<dbReference type="CDD" id="cd01428">
    <property type="entry name" value="ADK"/>
    <property type="match status" value="1"/>
</dbReference>
<dbReference type="InterPro" id="IPR000850">
    <property type="entry name" value="Adenylat/UMP-CMP_kin"/>
</dbReference>
<gene>
    <name evidence="4" type="primary">adk</name>
    <name evidence="8" type="ORF">GX950_01715</name>
</gene>
<keyword evidence="4" id="KW-0963">Cytoplasm</keyword>
<keyword evidence="3 4" id="KW-0418">Kinase</keyword>
<dbReference type="EC" id="2.7.4.3" evidence="4 6"/>
<dbReference type="InterPro" id="IPR006259">
    <property type="entry name" value="Adenyl_kin_sub"/>
</dbReference>
<evidence type="ECO:0000256" key="6">
    <source>
        <dbReference type="RuleBase" id="RU003331"/>
    </source>
</evidence>
<comment type="catalytic activity">
    <reaction evidence="4 6">
        <text>AMP + ATP = 2 ADP</text>
        <dbReference type="Rhea" id="RHEA:12973"/>
        <dbReference type="ChEBI" id="CHEBI:30616"/>
        <dbReference type="ChEBI" id="CHEBI:456215"/>
        <dbReference type="ChEBI" id="CHEBI:456216"/>
        <dbReference type="EC" id="2.7.4.3"/>
    </reaction>
</comment>
<feature type="binding site" evidence="4">
    <location>
        <position position="132"/>
    </location>
    <ligand>
        <name>ATP</name>
        <dbReference type="ChEBI" id="CHEBI:30616"/>
    </ligand>
</feature>
<feature type="binding site" evidence="4">
    <location>
        <position position="204"/>
    </location>
    <ligand>
        <name>ATP</name>
        <dbReference type="ChEBI" id="CHEBI:30616"/>
    </ligand>
</feature>
<sequence>MVLNLIFLGPPGAGKGTVAQAVMDKYSLIQISTGDLVRAEVASGSALGKEIEAVINKGNLVEDNLIGQMFEKYLKEKVSSPDFNGFILDGFPRTLPQADMLKGILERLNQNLTAVIYIESSKDSVVKRLSSRWTCEKCKKVYNTVSLKPKVDGICDVDGAKLIQRDDDKPETIAKRYDTFLEKTLPLINYYEKENILYKYDGNVSPALSIEAANKIIEKFVK</sequence>
<name>A0A7K4BZE5_9ARCH</name>
<dbReference type="PANTHER" id="PTHR23359">
    <property type="entry name" value="NUCLEOTIDE KINASE"/>
    <property type="match status" value="1"/>
</dbReference>
<feature type="region of interest" description="LID" evidence="4">
    <location>
        <begin position="131"/>
        <end position="168"/>
    </location>
</feature>
<dbReference type="GO" id="GO:0044209">
    <property type="term" value="P:AMP salvage"/>
    <property type="evidence" value="ECO:0007669"/>
    <property type="project" value="UniProtKB-UniRule"/>
</dbReference>
<feature type="binding site" evidence="4">
    <location>
        <position position="155"/>
    </location>
    <ligand>
        <name>Zn(2+)</name>
        <dbReference type="ChEBI" id="CHEBI:29105"/>
        <note>structural</note>
    </ligand>
</feature>
<feature type="binding site" evidence="4">
    <location>
        <position position="33"/>
    </location>
    <ligand>
        <name>AMP</name>
        <dbReference type="ChEBI" id="CHEBI:456215"/>
    </ligand>
</feature>
<dbReference type="GO" id="GO:0005524">
    <property type="term" value="F:ATP binding"/>
    <property type="evidence" value="ECO:0007669"/>
    <property type="project" value="UniProtKB-UniRule"/>
</dbReference>
<dbReference type="InterPro" id="IPR007862">
    <property type="entry name" value="Adenylate_kinase_lid-dom"/>
</dbReference>
<evidence type="ECO:0000256" key="5">
    <source>
        <dbReference type="RuleBase" id="RU003330"/>
    </source>
</evidence>
<dbReference type="NCBIfam" id="TIGR01351">
    <property type="entry name" value="adk"/>
    <property type="match status" value="1"/>
</dbReference>
<comment type="subcellular location">
    <subcellularLocation>
        <location evidence="4 6">Cytoplasm</location>
    </subcellularLocation>
</comment>
<evidence type="ECO:0000256" key="2">
    <source>
        <dbReference type="ARBA" id="ARBA00022741"/>
    </source>
</evidence>
<dbReference type="EMBL" id="JAAZKV010000012">
    <property type="protein sequence ID" value="NMA44511.1"/>
    <property type="molecule type" value="Genomic_DNA"/>
</dbReference>
<feature type="region of interest" description="NMP" evidence="4">
    <location>
        <begin position="32"/>
        <end position="61"/>
    </location>
</feature>
<evidence type="ECO:0000313" key="9">
    <source>
        <dbReference type="Proteomes" id="UP000526302"/>
    </source>
</evidence>
<dbReference type="PROSITE" id="PS00113">
    <property type="entry name" value="ADENYLATE_KINASE"/>
    <property type="match status" value="1"/>
</dbReference>
<dbReference type="Proteomes" id="UP000526302">
    <property type="component" value="Unassembled WGS sequence"/>
</dbReference>
<comment type="pathway">
    <text evidence="4">Purine metabolism; AMP biosynthesis via salvage pathway; AMP from ADP: step 1/1.</text>
</comment>
<dbReference type="Gene3D" id="3.40.50.300">
    <property type="entry name" value="P-loop containing nucleotide triphosphate hydrolases"/>
    <property type="match status" value="1"/>
</dbReference>
<comment type="function">
    <text evidence="4">Catalyzes the reversible transfer of the terminal phosphate group between ATP and AMP. Plays an important role in cellular energy homeostasis and in adenine nucleotide metabolism.</text>
</comment>
<dbReference type="GO" id="GO:0004017">
    <property type="term" value="F:AMP kinase activity"/>
    <property type="evidence" value="ECO:0007669"/>
    <property type="project" value="UniProtKB-UniRule"/>
</dbReference>
<reference evidence="8 9" key="1">
    <citation type="journal article" date="2020" name="Biotechnol. Biofuels">
        <title>New insights from the biogas microbiome by comprehensive genome-resolved metagenomics of nearly 1600 species originating from multiple anaerobic digesters.</title>
        <authorList>
            <person name="Campanaro S."/>
            <person name="Treu L."/>
            <person name="Rodriguez-R L.M."/>
            <person name="Kovalovszki A."/>
            <person name="Ziels R.M."/>
            <person name="Maus I."/>
            <person name="Zhu X."/>
            <person name="Kougias P.G."/>
            <person name="Basile A."/>
            <person name="Luo G."/>
            <person name="Schluter A."/>
            <person name="Konstantinidis K.T."/>
            <person name="Angelidaki I."/>
        </authorList>
    </citation>
    <scope>NUCLEOTIDE SEQUENCE [LARGE SCALE GENOMIC DNA]</scope>
    <source>
        <strain evidence="8">AS22ysBPME_79</strain>
    </source>
</reference>
<dbReference type="InterPro" id="IPR027417">
    <property type="entry name" value="P-loop_NTPase"/>
</dbReference>
<dbReference type="HAMAP" id="MF_00235">
    <property type="entry name" value="Adenylate_kinase_Adk"/>
    <property type="match status" value="1"/>
</dbReference>
<keyword evidence="4" id="KW-0479">Metal-binding</keyword>
<keyword evidence="4" id="KW-0545">Nucleotide biosynthesis</keyword>
<feature type="binding site" evidence="4">
    <location>
        <position position="97"/>
    </location>
    <ligand>
        <name>AMP</name>
        <dbReference type="ChEBI" id="CHEBI:456215"/>
    </ligand>
</feature>
<feature type="binding site" evidence="4">
    <location>
        <begin position="59"/>
        <end position="61"/>
    </location>
    <ligand>
        <name>AMP</name>
        <dbReference type="ChEBI" id="CHEBI:456215"/>
    </ligand>
</feature>
<dbReference type="GO" id="GO:0005737">
    <property type="term" value="C:cytoplasm"/>
    <property type="evidence" value="ECO:0007669"/>
    <property type="project" value="UniProtKB-SubCell"/>
</dbReference>
<comment type="subunit">
    <text evidence="4 6">Monomer.</text>
</comment>
<keyword evidence="1 4" id="KW-0808">Transferase</keyword>
<dbReference type="PRINTS" id="PR00094">
    <property type="entry name" value="ADENYLTKNASE"/>
</dbReference>
<proteinExistence type="inferred from homology"/>
<evidence type="ECO:0000313" key="8">
    <source>
        <dbReference type="EMBL" id="NMA44511.1"/>
    </source>
</evidence>
<feature type="binding site" evidence="4">
    <location>
        <position position="165"/>
    </location>
    <ligand>
        <name>AMP</name>
        <dbReference type="ChEBI" id="CHEBI:456215"/>
    </ligand>
</feature>
<accession>A0A7K4BZE5</accession>
<dbReference type="GO" id="GO:0008270">
    <property type="term" value="F:zinc ion binding"/>
    <property type="evidence" value="ECO:0007669"/>
    <property type="project" value="UniProtKB-UniRule"/>
</dbReference>
<feature type="binding site" evidence="4">
    <location>
        <position position="38"/>
    </location>
    <ligand>
        <name>AMP</name>
        <dbReference type="ChEBI" id="CHEBI:456215"/>
    </ligand>
</feature>
<feature type="binding site" evidence="4">
    <location>
        <position position="158"/>
    </location>
    <ligand>
        <name>Zn(2+)</name>
        <dbReference type="ChEBI" id="CHEBI:29105"/>
        <note>structural</note>
    </ligand>
</feature>
<evidence type="ECO:0000256" key="1">
    <source>
        <dbReference type="ARBA" id="ARBA00022679"/>
    </source>
</evidence>
<dbReference type="InterPro" id="IPR033690">
    <property type="entry name" value="Adenylat_kinase_CS"/>
</dbReference>